<dbReference type="STRING" id="1424334.W822_22975"/>
<gene>
    <name evidence="4" type="ORF">W822_22975</name>
</gene>
<dbReference type="SUPFAM" id="SSF54373">
    <property type="entry name" value="FAD-linked reductases, C-terminal domain"/>
    <property type="match status" value="1"/>
</dbReference>
<dbReference type="eggNOG" id="COG0665">
    <property type="taxonomic scope" value="Bacteria"/>
</dbReference>
<sequence length="417" mass="45963">MDVLVLGAGIIGLTTAYFLNKEGFEVTVVDRNNDVALETSFANGAQLSYSYVAPLAGPGVMSHVPKWLLDKNSPLRFRPSLDPATLCWNVRFMKACTATQSNHTTRELLTLSFLSRDLYHTMMQQENIAFDHKRAGKLIVHRSRDSFDHAVEQLDFQRSLGCEQRALSVEECLSLEPSLQRMRDHLSGGIYTESEESGDCYQLAVALKKILQQRGVTFRFNTPIKKLVTDSTRKVSVQTDNAERLSADHIVVALGCDSTALLKPLGIAVPVSPLKGYSLTLPIQSATDAPVVSITDYERKVVYARLGERLRVAGMADMVGLDRHIDTARIETLKQEARNLFPDAGNYDLATLWAGLRPATPKGKPIIDGTRYGNLWLNIGQGALGFTLASGSARVMTDLIRGQPLPLERNVFTLADA</sequence>
<dbReference type="OrthoDB" id="18526at2"/>
<evidence type="ECO:0000313" key="5">
    <source>
        <dbReference type="Proteomes" id="UP000018733"/>
    </source>
</evidence>
<dbReference type="NCBIfam" id="NF001933">
    <property type="entry name" value="PRK00711.1"/>
    <property type="match status" value="1"/>
</dbReference>
<dbReference type="PANTHER" id="PTHR13847">
    <property type="entry name" value="SARCOSINE DEHYDROGENASE-RELATED"/>
    <property type="match status" value="1"/>
</dbReference>
<name>V8QMT2_9BURK</name>
<evidence type="ECO:0000256" key="2">
    <source>
        <dbReference type="ARBA" id="ARBA00023002"/>
    </source>
</evidence>
<organism evidence="4 5">
    <name type="scientific">Advenella kashmirensis W13003</name>
    <dbReference type="NCBI Taxonomy" id="1424334"/>
    <lineage>
        <taxon>Bacteria</taxon>
        <taxon>Pseudomonadati</taxon>
        <taxon>Pseudomonadota</taxon>
        <taxon>Betaproteobacteria</taxon>
        <taxon>Burkholderiales</taxon>
        <taxon>Alcaligenaceae</taxon>
    </lineage>
</organism>
<dbReference type="PANTHER" id="PTHR13847:SF280">
    <property type="entry name" value="D-AMINO ACID DEHYDROGENASE"/>
    <property type="match status" value="1"/>
</dbReference>
<dbReference type="Pfam" id="PF01266">
    <property type="entry name" value="DAO"/>
    <property type="match status" value="1"/>
</dbReference>
<dbReference type="EMBL" id="AYXT01000015">
    <property type="protein sequence ID" value="ETF00309.1"/>
    <property type="molecule type" value="Genomic_DNA"/>
</dbReference>
<dbReference type="GO" id="GO:0008718">
    <property type="term" value="F:D-amino-acid dehydrogenase activity"/>
    <property type="evidence" value="ECO:0007669"/>
    <property type="project" value="TreeGrafter"/>
</dbReference>
<dbReference type="Gene3D" id="3.50.50.60">
    <property type="entry name" value="FAD/NAD(P)-binding domain"/>
    <property type="match status" value="2"/>
</dbReference>
<keyword evidence="5" id="KW-1185">Reference proteome</keyword>
<reference evidence="4 5" key="1">
    <citation type="journal article" date="2014" name="Genome Announc.">
        <title>Draft Genome Sequence of Advenella kashmirensis Strain W13003, a Polycyclic Aromatic Hydrocarbon-Degrading Bacterium.</title>
        <authorList>
            <person name="Wang X."/>
            <person name="Jin D."/>
            <person name="Zhou L."/>
            <person name="Wu L."/>
            <person name="An W."/>
            <person name="Zhao L."/>
        </authorList>
    </citation>
    <scope>NUCLEOTIDE SEQUENCE [LARGE SCALE GENOMIC DNA]</scope>
    <source>
        <strain evidence="4 5">W13003</strain>
    </source>
</reference>
<dbReference type="HOGENOM" id="CLU_007884_9_2_4"/>
<accession>V8QMT2</accession>
<dbReference type="Proteomes" id="UP000018733">
    <property type="component" value="Unassembled WGS sequence"/>
</dbReference>
<dbReference type="RefSeq" id="WP_024007495.1">
    <property type="nucleotide sequence ID" value="NZ_KI650984.1"/>
</dbReference>
<protein>
    <submittedName>
        <fullName evidence="4">D-amino acid dehydrogenase</fullName>
    </submittedName>
</protein>
<dbReference type="InterPro" id="IPR006076">
    <property type="entry name" value="FAD-dep_OxRdtase"/>
</dbReference>
<dbReference type="PRINTS" id="PR00420">
    <property type="entry name" value="RNGMNOXGNASE"/>
</dbReference>
<feature type="domain" description="FAD dependent oxidoreductase" evidence="3">
    <location>
        <begin position="2"/>
        <end position="399"/>
    </location>
</feature>
<dbReference type="SUPFAM" id="SSF51905">
    <property type="entry name" value="FAD/NAD(P)-binding domain"/>
    <property type="match status" value="1"/>
</dbReference>
<dbReference type="PATRIC" id="fig|1424334.3.peg.4603"/>
<dbReference type="GO" id="GO:0005886">
    <property type="term" value="C:plasma membrane"/>
    <property type="evidence" value="ECO:0007669"/>
    <property type="project" value="TreeGrafter"/>
</dbReference>
<dbReference type="GO" id="GO:0055130">
    <property type="term" value="P:D-alanine catabolic process"/>
    <property type="evidence" value="ECO:0007669"/>
    <property type="project" value="TreeGrafter"/>
</dbReference>
<evidence type="ECO:0000256" key="1">
    <source>
        <dbReference type="ARBA" id="ARBA00009410"/>
    </source>
</evidence>
<dbReference type="AlphaFoldDB" id="V8QMT2"/>
<dbReference type="Gene3D" id="3.30.9.10">
    <property type="entry name" value="D-Amino Acid Oxidase, subunit A, domain 2"/>
    <property type="match status" value="1"/>
</dbReference>
<dbReference type="InterPro" id="IPR036188">
    <property type="entry name" value="FAD/NAD-bd_sf"/>
</dbReference>
<comment type="caution">
    <text evidence="4">The sequence shown here is derived from an EMBL/GenBank/DDBJ whole genome shotgun (WGS) entry which is preliminary data.</text>
</comment>
<evidence type="ECO:0000259" key="3">
    <source>
        <dbReference type="Pfam" id="PF01266"/>
    </source>
</evidence>
<dbReference type="GO" id="GO:0005737">
    <property type="term" value="C:cytoplasm"/>
    <property type="evidence" value="ECO:0007669"/>
    <property type="project" value="TreeGrafter"/>
</dbReference>
<evidence type="ECO:0000313" key="4">
    <source>
        <dbReference type="EMBL" id="ETF00309.1"/>
    </source>
</evidence>
<comment type="similarity">
    <text evidence="1">Belongs to the DadA oxidoreductase family.</text>
</comment>
<keyword evidence="2" id="KW-0560">Oxidoreductase</keyword>
<proteinExistence type="inferred from homology"/>